<keyword evidence="2" id="KW-1185">Reference proteome</keyword>
<dbReference type="Gene3D" id="3.40.630.30">
    <property type="match status" value="1"/>
</dbReference>
<evidence type="ECO:0000313" key="1">
    <source>
        <dbReference type="EMBL" id="SLM98767.1"/>
    </source>
</evidence>
<sequence length="383" mass="40790">MIHSVSMIRSIDLPADEAAHVDFHERLAAVGLAAMSDRLGIPELATTAERRRSEWTHDATRVCEAAIALDATGRAVGAWVVEVPVRENTDTAYVQVLDPPLVAVAEADALHAALLADALAAVRRHGRHVVFTHEVLTEVVGDPLSPLVLGQDGDRTLDEGAHFTVVDHPPAGSTIPVRSRSGTVSQSDRSVRRMTAAGFAPVQIERFSVLALMSPGGGGAAPPGSRVVSWVDGAPKEWAAQLADLYSVFEATVPTGGASFEPETWDVARLREAEATARASDVVRVVSAIAEGRRLLAFTLFEQTPGSPVVFQEHTVVRPEARGRGLAVAVKRANAAHLRAVSPDAETVCTWNAVENTAMIAVNTAAGFRPRAFSVLWELRLEG</sequence>
<name>A0A1X6XJT6_9MICO</name>
<gene>
    <name evidence="1" type="ORF">FM105_09555</name>
</gene>
<dbReference type="RefSeq" id="WP_143275861.1">
    <property type="nucleotide sequence ID" value="NZ_FWFF01000017.1"/>
</dbReference>
<dbReference type="SUPFAM" id="SSF55729">
    <property type="entry name" value="Acyl-CoA N-acyltransferases (Nat)"/>
    <property type="match status" value="1"/>
</dbReference>
<reference evidence="2" key="1">
    <citation type="submission" date="2017-02" db="EMBL/GenBank/DDBJ databases">
        <authorList>
            <person name="Dridi B."/>
        </authorList>
    </citation>
    <scope>NUCLEOTIDE SEQUENCE [LARGE SCALE GENOMIC DNA]</scope>
    <source>
        <strain evidence="2">B Co 03.10</strain>
    </source>
</reference>
<accession>A0A1X6XJT6</accession>
<evidence type="ECO:0000313" key="2">
    <source>
        <dbReference type="Proteomes" id="UP000196581"/>
    </source>
</evidence>
<proteinExistence type="predicted"/>
<protein>
    <submittedName>
        <fullName evidence="1">GCN5-related N-acetyltransferase</fullName>
    </submittedName>
</protein>
<dbReference type="AlphaFoldDB" id="A0A1X6XJT6"/>
<organism evidence="1 2">
    <name type="scientific">Brevibacterium yomogidense</name>
    <dbReference type="NCBI Taxonomy" id="946573"/>
    <lineage>
        <taxon>Bacteria</taxon>
        <taxon>Bacillati</taxon>
        <taxon>Actinomycetota</taxon>
        <taxon>Actinomycetes</taxon>
        <taxon>Micrococcales</taxon>
        <taxon>Brevibacteriaceae</taxon>
        <taxon>Brevibacterium</taxon>
    </lineage>
</organism>
<dbReference type="InterPro" id="IPR016181">
    <property type="entry name" value="Acyl_CoA_acyltransferase"/>
</dbReference>
<dbReference type="EMBL" id="FWFF01000017">
    <property type="protein sequence ID" value="SLM98767.1"/>
    <property type="molecule type" value="Genomic_DNA"/>
</dbReference>
<dbReference type="Proteomes" id="UP000196581">
    <property type="component" value="Unassembled WGS sequence"/>
</dbReference>
<keyword evidence="1" id="KW-0808">Transferase</keyword>
<dbReference type="GO" id="GO:0016740">
    <property type="term" value="F:transferase activity"/>
    <property type="evidence" value="ECO:0007669"/>
    <property type="project" value="UniProtKB-KW"/>
</dbReference>